<evidence type="ECO:0000313" key="1">
    <source>
        <dbReference type="EMBL" id="RAK26884.1"/>
    </source>
</evidence>
<organism evidence="1 2">
    <name type="scientific">Actinoplanes lutulentus</name>
    <dbReference type="NCBI Taxonomy" id="1287878"/>
    <lineage>
        <taxon>Bacteria</taxon>
        <taxon>Bacillati</taxon>
        <taxon>Actinomycetota</taxon>
        <taxon>Actinomycetes</taxon>
        <taxon>Micromonosporales</taxon>
        <taxon>Micromonosporaceae</taxon>
        <taxon>Actinoplanes</taxon>
    </lineage>
</organism>
<protein>
    <recommendedName>
        <fullName evidence="3">DUF559 domain-containing protein</fullName>
    </recommendedName>
</protein>
<dbReference type="OrthoDB" id="3209715at2"/>
<dbReference type="EMBL" id="QLMJ01000025">
    <property type="protein sequence ID" value="RAK26884.1"/>
    <property type="molecule type" value="Genomic_DNA"/>
</dbReference>
<gene>
    <name evidence="1" type="ORF">B0I29_12538</name>
</gene>
<evidence type="ECO:0000313" key="2">
    <source>
        <dbReference type="Proteomes" id="UP000249341"/>
    </source>
</evidence>
<dbReference type="Proteomes" id="UP000249341">
    <property type="component" value="Unassembled WGS sequence"/>
</dbReference>
<keyword evidence="2" id="KW-1185">Reference proteome</keyword>
<evidence type="ECO:0008006" key="3">
    <source>
        <dbReference type="Google" id="ProtNLM"/>
    </source>
</evidence>
<dbReference type="AlphaFoldDB" id="A0A327YYT8"/>
<proteinExistence type="predicted"/>
<dbReference type="RefSeq" id="WP_111654258.1">
    <property type="nucleotide sequence ID" value="NZ_JACHWI010000002.1"/>
</dbReference>
<comment type="caution">
    <text evidence="1">The sequence shown here is derived from an EMBL/GenBank/DDBJ whole genome shotgun (WGS) entry which is preliminary data.</text>
</comment>
<accession>A0A327YYT8</accession>
<name>A0A327YYT8_9ACTN</name>
<sequence>MLLLERQCQVITRAQALHHLTERALRHRLTSGRWQTAHPGVYVAHSGPIGPAERRWIAVLGAVNGHLASLGGLSALEILGFRGFPDPTIHVIVPARLVPKRPPPGVTVHRTTRMLRSELHPASSPPSTRPARSLLDAAQWQPSERRAATIILAGFQQRLVRAEEMSAAVAAMPRIRHRAVIRETIGDAANGVRSLPEAEFVRLCRTARLPEPELQKPRRDHAGRRNYLDAYFPDHGVHVEIDGSHHMEIRQWWIDMRRQNELWLPGERVLRFPAWAIRHAPAEVVAQLRQALSDAPRPKRP</sequence>
<reference evidence="1 2" key="1">
    <citation type="submission" date="2018-06" db="EMBL/GenBank/DDBJ databases">
        <title>Genomic Encyclopedia of Type Strains, Phase III (KMG-III): the genomes of soil and plant-associated and newly described type strains.</title>
        <authorList>
            <person name="Whitman W."/>
        </authorList>
    </citation>
    <scope>NUCLEOTIDE SEQUENCE [LARGE SCALE GENOMIC DNA]</scope>
    <source>
        <strain evidence="1 2">CGMCC 4.7090</strain>
    </source>
</reference>